<evidence type="ECO:0000313" key="4">
    <source>
        <dbReference type="EMBL" id="EFA82539.1"/>
    </source>
</evidence>
<dbReference type="EMBL" id="ADBJ01000018">
    <property type="protein sequence ID" value="EFA82539.1"/>
    <property type="molecule type" value="Genomic_DNA"/>
</dbReference>
<dbReference type="GO" id="GO:0046872">
    <property type="term" value="F:metal ion binding"/>
    <property type="evidence" value="ECO:0007669"/>
    <property type="project" value="InterPro"/>
</dbReference>
<dbReference type="InterPro" id="IPR007863">
    <property type="entry name" value="Peptidase_M16_C"/>
</dbReference>
<dbReference type="PANTHER" id="PTHR43016">
    <property type="entry name" value="PRESEQUENCE PROTEASE"/>
    <property type="match status" value="1"/>
</dbReference>
<accession>D3B6Z6</accession>
<feature type="compositionally biased region" description="Acidic residues" evidence="1">
    <location>
        <begin position="377"/>
        <end position="407"/>
    </location>
</feature>
<feature type="domain" description="Peptidase M16 N-terminal" evidence="2">
    <location>
        <begin position="67"/>
        <end position="158"/>
    </location>
</feature>
<dbReference type="Pfam" id="PF00675">
    <property type="entry name" value="Peptidase_M16"/>
    <property type="match status" value="1"/>
</dbReference>
<dbReference type="InterPro" id="IPR011765">
    <property type="entry name" value="Pept_M16_N"/>
</dbReference>
<sequence>MTDHQQTNNSSNTSRDTKCFKFVDEFNISFAQNDRIVRYRHVESNMMLILHHCPGPKVNASIIVPTEAPNNRGLPHTLEHLVFNGCDSYPYRDFIESVANRCFSSPSNAYTAEDHTCYSVESVGPEGLIHYLPVLLRFVLRPTLKDSDFTTEIYHIDATGQESGVVMCEMQSRENTCEDLSDFHITRALYPNSYYANSYGGAVREIAKLTNAEIREYHGKYYHPDIITIIVQGCIDEPALLDKLDQTEIVASPFYKEIDGGEQSRVMPWLSELPPMTESSSQKIRFPCEDESVGSVTIGWRGPSVHDNETLAALGILIRYLNAISSSPLPQHFVHGKHAYASNVSITIQELKESKLLLEFSGVNVYNHENQDSKEKEEEEEEDDDEEDEDEDQDDEELEELEKEENNENGNGNNTSVLDEGTDDLDLLNEYSMYNRVVKVFEDIKKNGFNKEDMLFEIEKELIKILEGYEEDPLGFVSGSLLTTVVFPPKDATTFEEAISMTKDIESKLNYVQYIEALKDKDSQFWCDLLDTWFLNAPHAEVLMIPSAELAAELSQSTLDRVKQRCDTLGAEGLARLDTELKAAIEANKPYPESFRSKLPPIPDIKKIKFDEPKTVTMPPNSSDNPTGFTIQDVIINTQFIQSTWFFHVKDLPLALKPYLTILSHLVFESNVNDTERNIVIPFKEVVTKISRETISLDCGMGLSGATFSAFYGELFRIAGSSTVENFGRLIYWIVHGFLCIQVNANLLKTVVVNLIKSLKETSRDPSCICNAHHESLLTRDIPTSNNHAISIYRQKHFLHQVLDEINSGDIQTTIDALTGIRNYIDLPTNNKISPFEISAAVSTSVYDFYSVKSTASEMACEAYTSLFRGLKSISEQVDYLDRISKVSTEDLQQFLQSESNFIIMATNPSSEAVILQDMKSTFNYEFKSIDLNSLFNKD</sequence>
<evidence type="ECO:0000313" key="5">
    <source>
        <dbReference type="Proteomes" id="UP000001396"/>
    </source>
</evidence>
<dbReference type="STRING" id="670386.D3B6Z6"/>
<reference evidence="4 5" key="1">
    <citation type="journal article" date="2011" name="Genome Res.">
        <title>Phylogeny-wide analysis of social amoeba genomes highlights ancient origins for complex intercellular communication.</title>
        <authorList>
            <person name="Heidel A.J."/>
            <person name="Lawal H.M."/>
            <person name="Felder M."/>
            <person name="Schilde C."/>
            <person name="Helps N.R."/>
            <person name="Tunggal B."/>
            <person name="Rivero F."/>
            <person name="John U."/>
            <person name="Schleicher M."/>
            <person name="Eichinger L."/>
            <person name="Platzer M."/>
            <person name="Noegel A.A."/>
            <person name="Schaap P."/>
            <person name="Gloeckner G."/>
        </authorList>
    </citation>
    <scope>NUCLEOTIDE SEQUENCE [LARGE SCALE GENOMIC DNA]</scope>
    <source>
        <strain evidence="5">ATCC 26659 / Pp 5 / PN500</strain>
    </source>
</reference>
<comment type="caution">
    <text evidence="4">The sequence shown here is derived from an EMBL/GenBank/DDBJ whole genome shotgun (WGS) entry which is preliminary data.</text>
</comment>
<dbReference type="GeneID" id="31359714"/>
<protein>
    <submittedName>
        <fullName evidence="4">Uncharacterized protein</fullName>
    </submittedName>
</protein>
<gene>
    <name evidence="4" type="ORF">PPL_04227</name>
</gene>
<dbReference type="AlphaFoldDB" id="D3B6Z6"/>
<dbReference type="InParanoid" id="D3B6Z6"/>
<dbReference type="InterPro" id="IPR011249">
    <property type="entry name" value="Metalloenz_LuxS/M16"/>
</dbReference>
<evidence type="ECO:0000259" key="2">
    <source>
        <dbReference type="Pfam" id="PF00675"/>
    </source>
</evidence>
<dbReference type="SUPFAM" id="SSF63411">
    <property type="entry name" value="LuxS/MPP-like metallohydrolase"/>
    <property type="match status" value="3"/>
</dbReference>
<feature type="domain" description="Peptidase M16 C-terminal" evidence="3">
    <location>
        <begin position="208"/>
        <end position="346"/>
    </location>
</feature>
<keyword evidence="5" id="KW-1185">Reference proteome</keyword>
<dbReference type="RefSeq" id="XP_020434656.1">
    <property type="nucleotide sequence ID" value="XM_020575136.1"/>
</dbReference>
<name>D3B6Z6_HETP5</name>
<dbReference type="OMA" id="EDHTCYS"/>
<dbReference type="PANTHER" id="PTHR43016:SF6">
    <property type="entry name" value="PEPTIDASE M16 N-TERMINAL DOMAIN-CONTAINING PROTEIN"/>
    <property type="match status" value="1"/>
</dbReference>
<dbReference type="Gene3D" id="3.30.830.10">
    <property type="entry name" value="Metalloenzyme, LuxS/M16 peptidase-like"/>
    <property type="match status" value="3"/>
</dbReference>
<dbReference type="FunFam" id="3.30.830.10:FF:000015">
    <property type="entry name" value="Putative zinc metalloprotease"/>
    <property type="match status" value="1"/>
</dbReference>
<feature type="region of interest" description="Disordered" evidence="1">
    <location>
        <begin position="368"/>
        <end position="421"/>
    </location>
</feature>
<proteinExistence type="predicted"/>
<dbReference type="Pfam" id="PF05193">
    <property type="entry name" value="Peptidase_M16_C"/>
    <property type="match status" value="1"/>
</dbReference>
<organism evidence="4 5">
    <name type="scientific">Heterostelium pallidum (strain ATCC 26659 / Pp 5 / PN500)</name>
    <name type="common">Cellular slime mold</name>
    <name type="synonym">Polysphondylium pallidum</name>
    <dbReference type="NCBI Taxonomy" id="670386"/>
    <lineage>
        <taxon>Eukaryota</taxon>
        <taxon>Amoebozoa</taxon>
        <taxon>Evosea</taxon>
        <taxon>Eumycetozoa</taxon>
        <taxon>Dictyostelia</taxon>
        <taxon>Acytosteliales</taxon>
        <taxon>Acytosteliaceae</taxon>
        <taxon>Heterostelium</taxon>
    </lineage>
</organism>
<dbReference type="Proteomes" id="UP000001396">
    <property type="component" value="Unassembled WGS sequence"/>
</dbReference>
<evidence type="ECO:0000259" key="3">
    <source>
        <dbReference type="Pfam" id="PF05193"/>
    </source>
</evidence>
<evidence type="ECO:0000256" key="1">
    <source>
        <dbReference type="SAM" id="MobiDB-lite"/>
    </source>
</evidence>
<dbReference type="MEROPS" id="M16.A17"/>